<dbReference type="Proteomes" id="UP000517916">
    <property type="component" value="Unassembled WGS sequence"/>
</dbReference>
<name>A0ABR6BF64_9PSEU</name>
<organism evidence="1 2">
    <name type="scientific">Kutzneria viridogrisea</name>
    <dbReference type="NCBI Taxonomy" id="47990"/>
    <lineage>
        <taxon>Bacteria</taxon>
        <taxon>Bacillati</taxon>
        <taxon>Actinomycetota</taxon>
        <taxon>Actinomycetes</taxon>
        <taxon>Pseudonocardiales</taxon>
        <taxon>Pseudonocardiaceae</taxon>
        <taxon>Kutzneria</taxon>
    </lineage>
</organism>
<keyword evidence="2" id="KW-1185">Reference proteome</keyword>
<gene>
    <name evidence="1" type="ORF">BC739_002713</name>
</gene>
<comment type="caution">
    <text evidence="1">The sequence shown here is derived from an EMBL/GenBank/DDBJ whole genome shotgun (WGS) entry which is preliminary data.</text>
</comment>
<reference evidence="1 2" key="1">
    <citation type="submission" date="2020-08" db="EMBL/GenBank/DDBJ databases">
        <title>Genomic Encyclopedia of Archaeal and Bacterial Type Strains, Phase II (KMG-II): from individual species to whole genera.</title>
        <authorList>
            <person name="Goeker M."/>
        </authorList>
    </citation>
    <scope>NUCLEOTIDE SEQUENCE [LARGE SCALE GENOMIC DNA]</scope>
    <source>
        <strain evidence="1 2">DSM 43850</strain>
    </source>
</reference>
<evidence type="ECO:0000313" key="1">
    <source>
        <dbReference type="EMBL" id="MBA8925514.1"/>
    </source>
</evidence>
<evidence type="ECO:0000313" key="2">
    <source>
        <dbReference type="Proteomes" id="UP000517916"/>
    </source>
</evidence>
<dbReference type="EMBL" id="JACJID010000002">
    <property type="protein sequence ID" value="MBA8925514.1"/>
    <property type="molecule type" value="Genomic_DNA"/>
</dbReference>
<protein>
    <submittedName>
        <fullName evidence="1">Uncharacterized protein</fullName>
    </submittedName>
</protein>
<proteinExistence type="predicted"/>
<dbReference type="RefSeq" id="WP_148309766.1">
    <property type="nucleotide sequence ID" value="NZ_BAAABQ010000084.1"/>
</dbReference>
<sequence length="105" mass="10610">MFRRGYCPAGGHQIQPHEVLVVVGDAEVGLGVVLVVVVVVVGRGAALDGELGSTGLLTTACGALEVVEVGVIVTTMVDTSVRTVVVATGAWVCAASCSLTDRSCK</sequence>
<accession>A0ABR6BF64</accession>